<reference evidence="3" key="1">
    <citation type="journal article" date="2019" name="Int. J. Syst. Evol. Microbiol.">
        <title>The Global Catalogue of Microorganisms (GCM) 10K type strain sequencing project: providing services to taxonomists for standard genome sequencing and annotation.</title>
        <authorList>
            <consortium name="The Broad Institute Genomics Platform"/>
            <consortium name="The Broad Institute Genome Sequencing Center for Infectious Disease"/>
            <person name="Wu L."/>
            <person name="Ma J."/>
        </authorList>
    </citation>
    <scope>NUCLEOTIDE SEQUENCE [LARGE SCALE GENOMIC DNA]</scope>
    <source>
        <strain evidence="3">CCUG 55131</strain>
    </source>
</reference>
<proteinExistence type="predicted"/>
<evidence type="ECO:0000313" key="3">
    <source>
        <dbReference type="Proteomes" id="UP001597413"/>
    </source>
</evidence>
<comment type="caution">
    <text evidence="2">The sequence shown here is derived from an EMBL/GenBank/DDBJ whole genome shotgun (WGS) entry which is preliminary data.</text>
</comment>
<dbReference type="RefSeq" id="WP_377390291.1">
    <property type="nucleotide sequence ID" value="NZ_JBHUIX010000011.1"/>
</dbReference>
<name>A0ABW5A8K0_9RHOB</name>
<keyword evidence="1" id="KW-0472">Membrane</keyword>
<dbReference type="Proteomes" id="UP001597413">
    <property type="component" value="Unassembled WGS sequence"/>
</dbReference>
<protein>
    <submittedName>
        <fullName evidence="2">Uncharacterized protein</fullName>
    </submittedName>
</protein>
<keyword evidence="1" id="KW-1133">Transmembrane helix</keyword>
<evidence type="ECO:0000256" key="1">
    <source>
        <dbReference type="SAM" id="Phobius"/>
    </source>
</evidence>
<feature type="transmembrane region" description="Helical" evidence="1">
    <location>
        <begin position="50"/>
        <end position="69"/>
    </location>
</feature>
<gene>
    <name evidence="2" type="ORF">ACFSM0_11075</name>
</gene>
<keyword evidence="1" id="KW-0812">Transmembrane</keyword>
<evidence type="ECO:0000313" key="2">
    <source>
        <dbReference type="EMBL" id="MFD2174637.1"/>
    </source>
</evidence>
<dbReference type="EMBL" id="JBHUIX010000011">
    <property type="protein sequence ID" value="MFD2174637.1"/>
    <property type="molecule type" value="Genomic_DNA"/>
</dbReference>
<accession>A0ABW5A8K0</accession>
<sequence length="115" mass="12638">MSDTGRTTFADRLERIDTIHAAGGAFEAEGSLGRSYFDARRPRERRTLPVRALALMLVGALLFKGALLAQIGTETYDRRVAELQAGSALDRVGGWAMQADAPTRWIAAELRTLLY</sequence>
<keyword evidence="3" id="KW-1185">Reference proteome</keyword>
<organism evidence="2 3">
    <name type="scientific">Rhodobacter lacus</name>
    <dbReference type="NCBI Taxonomy" id="1641972"/>
    <lineage>
        <taxon>Bacteria</taxon>
        <taxon>Pseudomonadati</taxon>
        <taxon>Pseudomonadota</taxon>
        <taxon>Alphaproteobacteria</taxon>
        <taxon>Rhodobacterales</taxon>
        <taxon>Rhodobacter group</taxon>
        <taxon>Rhodobacter</taxon>
    </lineage>
</organism>